<organism evidence="2 3">
    <name type="scientific">Seminavis robusta</name>
    <dbReference type="NCBI Taxonomy" id="568900"/>
    <lineage>
        <taxon>Eukaryota</taxon>
        <taxon>Sar</taxon>
        <taxon>Stramenopiles</taxon>
        <taxon>Ochrophyta</taxon>
        <taxon>Bacillariophyta</taxon>
        <taxon>Bacillariophyceae</taxon>
        <taxon>Bacillariophycidae</taxon>
        <taxon>Naviculales</taxon>
        <taxon>Naviculaceae</taxon>
        <taxon>Seminavis</taxon>
    </lineage>
</organism>
<dbReference type="Pfam" id="PF03457">
    <property type="entry name" value="HA"/>
    <property type="match status" value="2"/>
</dbReference>
<keyword evidence="2" id="KW-0067">ATP-binding</keyword>
<evidence type="ECO:0000259" key="1">
    <source>
        <dbReference type="Pfam" id="PF03457"/>
    </source>
</evidence>
<evidence type="ECO:0000313" key="3">
    <source>
        <dbReference type="Proteomes" id="UP001153069"/>
    </source>
</evidence>
<dbReference type="Proteomes" id="UP001153069">
    <property type="component" value="Unassembled WGS sequence"/>
</dbReference>
<sequence>MEEIGFLWTGADMDRKDRHWVVMFEELKEYKATHGHCKVPIKEGTLGRWVKTQRRMYTTGNLRRDRQEMLESVGFIWRLKSFSPKDNPEQKALWDSQFSALSKFKDEHGHTRVPCRGYLENRELGIWVHNQRRRNKEGTLRLDRKGKLDKIGFTWDCDEIYEESWLENYEQLKHCYAKKLAMGKPIRWWAKNQRTFCANGSLEPERKALLDEIGFEWWERPEAEHMDEDYGDNVTKT</sequence>
<feature type="domain" description="Helicase-associated" evidence="1">
    <location>
        <begin position="92"/>
        <end position="153"/>
    </location>
</feature>
<dbReference type="AlphaFoldDB" id="A0A9N8HID5"/>
<comment type="caution">
    <text evidence="2">The sequence shown here is derived from an EMBL/GenBank/DDBJ whole genome shotgun (WGS) entry which is preliminary data.</text>
</comment>
<keyword evidence="3" id="KW-1185">Reference proteome</keyword>
<evidence type="ECO:0000313" key="2">
    <source>
        <dbReference type="EMBL" id="CAB9511618.1"/>
    </source>
</evidence>
<keyword evidence="2" id="KW-0378">Hydrolase</keyword>
<dbReference type="EMBL" id="CAICTM010000492">
    <property type="protein sequence ID" value="CAB9511618.1"/>
    <property type="molecule type" value="Genomic_DNA"/>
</dbReference>
<proteinExistence type="predicted"/>
<reference evidence="2" key="1">
    <citation type="submission" date="2020-06" db="EMBL/GenBank/DDBJ databases">
        <authorList>
            <consortium name="Plant Systems Biology data submission"/>
        </authorList>
    </citation>
    <scope>NUCLEOTIDE SEQUENCE</scope>
    <source>
        <strain evidence="2">D6</strain>
    </source>
</reference>
<accession>A0A9N8HID5</accession>
<dbReference type="OrthoDB" id="48392at2759"/>
<dbReference type="PANTHER" id="PTHR33418:SF1">
    <property type="entry name" value="HELICASE-ASSOCIATED DOMAIN-CONTAINING PROTEIN"/>
    <property type="match status" value="1"/>
</dbReference>
<name>A0A9N8HID5_9STRA</name>
<dbReference type="Gene3D" id="6.10.140.530">
    <property type="match status" value="3"/>
</dbReference>
<dbReference type="PANTHER" id="PTHR33418">
    <property type="entry name" value="HELICASE-ASSOCIATED"/>
    <property type="match status" value="1"/>
</dbReference>
<feature type="domain" description="Helicase-associated" evidence="1">
    <location>
        <begin position="17"/>
        <end position="75"/>
    </location>
</feature>
<gene>
    <name evidence="2" type="ORF">SEMRO_493_G154140.1</name>
</gene>
<keyword evidence="2" id="KW-0347">Helicase</keyword>
<dbReference type="InterPro" id="IPR005114">
    <property type="entry name" value="Helicase_assoc"/>
</dbReference>
<protein>
    <submittedName>
        <fullName evidence="2">Helicase</fullName>
    </submittedName>
</protein>
<keyword evidence="2" id="KW-0547">Nucleotide-binding</keyword>
<dbReference type="GO" id="GO:0004386">
    <property type="term" value="F:helicase activity"/>
    <property type="evidence" value="ECO:0007669"/>
    <property type="project" value="UniProtKB-KW"/>
</dbReference>